<dbReference type="AlphaFoldDB" id="A0A1B1AJV4"/>
<dbReference type="OrthoDB" id="9815825at2"/>
<dbReference type="InterPro" id="IPR055170">
    <property type="entry name" value="GFO_IDH_MocA-like_dom"/>
</dbReference>
<dbReference type="GO" id="GO:0000166">
    <property type="term" value="F:nucleotide binding"/>
    <property type="evidence" value="ECO:0007669"/>
    <property type="project" value="InterPro"/>
</dbReference>
<dbReference type="Pfam" id="PF01408">
    <property type="entry name" value="GFO_IDH_MocA"/>
    <property type="match status" value="1"/>
</dbReference>
<proteinExistence type="predicted"/>
<dbReference type="Proteomes" id="UP000092498">
    <property type="component" value="Chromosome"/>
</dbReference>
<dbReference type="STRING" id="1759059.ATE48_13420"/>
<dbReference type="FunCoup" id="A0A1B1AJV4">
    <property type="interactions" value="9"/>
</dbReference>
<accession>A0A1B1AJV4</accession>
<dbReference type="PANTHER" id="PTHR43377">
    <property type="entry name" value="BILIVERDIN REDUCTASE A"/>
    <property type="match status" value="1"/>
</dbReference>
<dbReference type="InterPro" id="IPR000683">
    <property type="entry name" value="Gfo/Idh/MocA-like_OxRdtase_N"/>
</dbReference>
<sequence length="307" mass="33048">MTKLRAGVLGAGAFGRIHARKYAEDARVQFVGVFDPDDERAQQLADTHGAESFSTRDALFAACDIVTIASPPSFHGDAALAALKAGKHLLIEKPLATDTGRGVEIVKLAREKKLVVGCGHQERLVFEAMGLLTAPEKPTRIESVREGPWTGRSADVSVTLDLMVHDLDLALMLLKQKPERISAAARSEHGRTADRIEATLSFGGAEARFISSRIEEGRRRYMHAVYPSGEVKIDFLARSFENTTRFPLNAAFAETRIGADPLGANVAQFIDAVLGVAPRPVVNGEEALAVLELALEVDQASGLPSLT</sequence>
<protein>
    <submittedName>
        <fullName evidence="3">Uncharacterized protein</fullName>
    </submittedName>
</protein>
<dbReference type="InterPro" id="IPR036291">
    <property type="entry name" value="NAD(P)-bd_dom_sf"/>
</dbReference>
<dbReference type="InParanoid" id="A0A1B1AJV4"/>
<dbReference type="Pfam" id="PF22725">
    <property type="entry name" value="GFO_IDH_MocA_C3"/>
    <property type="match status" value="1"/>
</dbReference>
<feature type="domain" description="GFO/IDH/MocA-like oxidoreductase" evidence="2">
    <location>
        <begin position="146"/>
        <end position="219"/>
    </location>
</feature>
<dbReference type="InterPro" id="IPR051450">
    <property type="entry name" value="Gfo/Idh/MocA_Oxidoreductases"/>
</dbReference>
<dbReference type="SUPFAM" id="SSF55347">
    <property type="entry name" value="Glyceraldehyde-3-phosphate dehydrogenase-like, C-terminal domain"/>
    <property type="match status" value="1"/>
</dbReference>
<name>A0A1B1AJV4_9PROT</name>
<evidence type="ECO:0000313" key="4">
    <source>
        <dbReference type="Proteomes" id="UP000092498"/>
    </source>
</evidence>
<dbReference type="EMBL" id="CP013244">
    <property type="protein sequence ID" value="ANP46842.1"/>
    <property type="molecule type" value="Genomic_DNA"/>
</dbReference>
<dbReference type="RefSeq" id="WP_066772324.1">
    <property type="nucleotide sequence ID" value="NZ_CP013244.1"/>
</dbReference>
<organism evidence="3 4">
    <name type="scientific">Candidatus Viadribacter manganicus</name>
    <dbReference type="NCBI Taxonomy" id="1759059"/>
    <lineage>
        <taxon>Bacteria</taxon>
        <taxon>Pseudomonadati</taxon>
        <taxon>Pseudomonadota</taxon>
        <taxon>Alphaproteobacteria</taxon>
        <taxon>Hyphomonadales</taxon>
        <taxon>Hyphomonadaceae</taxon>
        <taxon>Candidatus Viadribacter</taxon>
    </lineage>
</organism>
<dbReference type="KEGG" id="cbot:ATE48_13420"/>
<dbReference type="Gene3D" id="3.40.50.720">
    <property type="entry name" value="NAD(P)-binding Rossmann-like Domain"/>
    <property type="match status" value="1"/>
</dbReference>
<evidence type="ECO:0000259" key="2">
    <source>
        <dbReference type="Pfam" id="PF22725"/>
    </source>
</evidence>
<keyword evidence="4" id="KW-1185">Reference proteome</keyword>
<evidence type="ECO:0000259" key="1">
    <source>
        <dbReference type="Pfam" id="PF01408"/>
    </source>
</evidence>
<reference evidence="3 4" key="1">
    <citation type="submission" date="2015-11" db="EMBL/GenBank/DDBJ databases">
        <title>Whole-Genome Sequence of Candidatus Oderbacter manganicum from the National Park Lower Oder Valley, Germany.</title>
        <authorList>
            <person name="Braun B."/>
            <person name="Liere K."/>
            <person name="Szewzyk U."/>
        </authorList>
    </citation>
    <scope>NUCLEOTIDE SEQUENCE [LARGE SCALE GENOMIC DNA]</scope>
    <source>
        <strain evidence="3 4">OTSz_A_272</strain>
    </source>
</reference>
<evidence type="ECO:0000313" key="3">
    <source>
        <dbReference type="EMBL" id="ANP46842.1"/>
    </source>
</evidence>
<dbReference type="PANTHER" id="PTHR43377:SF1">
    <property type="entry name" value="BILIVERDIN REDUCTASE A"/>
    <property type="match status" value="1"/>
</dbReference>
<dbReference type="Gene3D" id="3.30.360.10">
    <property type="entry name" value="Dihydrodipicolinate Reductase, domain 2"/>
    <property type="match status" value="1"/>
</dbReference>
<gene>
    <name evidence="3" type="ORF">ATE48_13420</name>
</gene>
<feature type="domain" description="Gfo/Idh/MocA-like oxidoreductase N-terminal" evidence="1">
    <location>
        <begin position="5"/>
        <end position="120"/>
    </location>
</feature>
<dbReference type="SUPFAM" id="SSF51735">
    <property type="entry name" value="NAD(P)-binding Rossmann-fold domains"/>
    <property type="match status" value="1"/>
</dbReference>